<name>A0A2T7PB38_POMCA</name>
<evidence type="ECO:0000256" key="3">
    <source>
        <dbReference type="ARBA" id="ARBA00022614"/>
    </source>
</evidence>
<dbReference type="GO" id="GO:0005886">
    <property type="term" value="C:plasma membrane"/>
    <property type="evidence" value="ECO:0007669"/>
    <property type="project" value="TreeGrafter"/>
</dbReference>
<dbReference type="Gene3D" id="3.80.10.10">
    <property type="entry name" value="Ribonuclease Inhibitor"/>
    <property type="match status" value="4"/>
</dbReference>
<feature type="chain" id="PRO_5015495989" description="TIR domain-containing protein" evidence="13">
    <location>
        <begin position="19"/>
        <end position="960"/>
    </location>
</feature>
<dbReference type="STRING" id="400727.A0A2T7PB38"/>
<keyword evidence="6" id="KW-0677">Repeat</keyword>
<keyword evidence="9" id="KW-0675">Receptor</keyword>
<dbReference type="PROSITE" id="PS50104">
    <property type="entry name" value="TIR"/>
    <property type="match status" value="1"/>
</dbReference>
<dbReference type="SMART" id="SM00369">
    <property type="entry name" value="LRR_TYP"/>
    <property type="match status" value="5"/>
</dbReference>
<dbReference type="AlphaFoldDB" id="A0A2T7PB38"/>
<evidence type="ECO:0000256" key="13">
    <source>
        <dbReference type="SAM" id="SignalP"/>
    </source>
</evidence>
<organism evidence="15 16">
    <name type="scientific">Pomacea canaliculata</name>
    <name type="common">Golden apple snail</name>
    <dbReference type="NCBI Taxonomy" id="400727"/>
    <lineage>
        <taxon>Eukaryota</taxon>
        <taxon>Metazoa</taxon>
        <taxon>Spiralia</taxon>
        <taxon>Lophotrochozoa</taxon>
        <taxon>Mollusca</taxon>
        <taxon>Gastropoda</taxon>
        <taxon>Caenogastropoda</taxon>
        <taxon>Architaenioglossa</taxon>
        <taxon>Ampullarioidea</taxon>
        <taxon>Ampullariidae</taxon>
        <taxon>Pomacea</taxon>
    </lineage>
</organism>
<feature type="signal peptide" evidence="13">
    <location>
        <begin position="1"/>
        <end position="18"/>
    </location>
</feature>
<dbReference type="InterPro" id="IPR001611">
    <property type="entry name" value="Leu-rich_rpt"/>
</dbReference>
<feature type="domain" description="TIR" evidence="14">
    <location>
        <begin position="640"/>
        <end position="789"/>
    </location>
</feature>
<evidence type="ECO:0000313" key="16">
    <source>
        <dbReference type="Proteomes" id="UP000245119"/>
    </source>
</evidence>
<evidence type="ECO:0000256" key="10">
    <source>
        <dbReference type="ARBA" id="ARBA00023180"/>
    </source>
</evidence>
<dbReference type="GO" id="GO:0038023">
    <property type="term" value="F:signaling receptor activity"/>
    <property type="evidence" value="ECO:0007669"/>
    <property type="project" value="TreeGrafter"/>
</dbReference>
<proteinExistence type="inferred from homology"/>
<comment type="caution">
    <text evidence="15">The sequence shown here is derived from an EMBL/GenBank/DDBJ whole genome shotgun (WGS) entry which is preliminary data.</text>
</comment>
<dbReference type="PROSITE" id="PS51450">
    <property type="entry name" value="LRR"/>
    <property type="match status" value="1"/>
</dbReference>
<dbReference type="InterPro" id="IPR035897">
    <property type="entry name" value="Toll_tir_struct_dom_sf"/>
</dbReference>
<dbReference type="InterPro" id="IPR000483">
    <property type="entry name" value="Cys-rich_flank_reg_C"/>
</dbReference>
<comment type="subcellular location">
    <subcellularLocation>
        <location evidence="1">Membrane</location>
        <topology evidence="1">Single-pass type I membrane protein</topology>
    </subcellularLocation>
</comment>
<keyword evidence="16" id="KW-1185">Reference proteome</keyword>
<feature type="transmembrane region" description="Helical" evidence="12">
    <location>
        <begin position="578"/>
        <end position="601"/>
    </location>
</feature>
<keyword evidence="10" id="KW-0325">Glycoprotein</keyword>
<keyword evidence="8 12" id="KW-0472">Membrane</keyword>
<dbReference type="OrthoDB" id="9424455at2759"/>
<evidence type="ECO:0000256" key="1">
    <source>
        <dbReference type="ARBA" id="ARBA00004479"/>
    </source>
</evidence>
<sequence>MSVGSFGASVLWYVRVLGVILLCRHQLHVSSECLMNASTSLTSKNSSDFLIANASVPLRDLLQQLVHSVTSGGKLVDQVHLDLSRKGIKDCDLPLVANITNIVVLDMSDNELENLTENVLSNFPNVWHVNLAFNTISDISDKSLPYSVKLLNISGNRLRRLERGMFHNSLRNLTASRNRIFELLPGSLPTALTDLDLSFNEIRILLNGVFANLYALRSLNLSHNQLAVIQPHAFHWGMTLRTADLSYNSLTSYEPWPYLFTYDRNVIRVDLRYNNISRFTNDMNMTVIMENKYTRVDLRHNALRSVTLQDLSIYFNGQLPNDFQVENLELDIEENPWVCDCSLYGLVSLYSTSFMRILSRVNSLLTCQNPPTLRGKTFGFLIDNPDSLTCHLTHECPPGCSCQDRPHRGYVEVYCDRNQQVYAHLPAALPSDRLLFLNLSGHQLQALDPTVPYEVTSEFLDQARDLVVLDVGHNQLTSLPPQVRKLLLQHLHVAGNPLQCSCSFVWFGEWLRSWAANVSTTTTNSRKSSSSLLSDVAGVVADESKLPSDMESLTCQQPGGGLMIVMDMTDKSLRCGHLAQAVVAGVCCMVLLVLCIVVAGWRKRYELKVWLHFRTWGRCCGKDTSSCRRRSMVGDNQHPRRFNVYISMDEEDVEAVAWVLHVLLPFLEGRTTPLRVYLPLRQEALGESKANARADAIVDSHNMLVLLTPGYVQNEWCRFEFDQACRHLEEESAGKLVLLKMAGEDYRHREHQVGVTRLPGGGGEMLPATEGRAGRCGGAEDHQHAQQNGTDMRPASALQPNRDTVMRGASPGGDNRRLFEAATPDPVPCPVARTTTAVHICCNPELAAAVPEHLPLDARHSCSRRRQVVAGASRRQRALLGCSLLARVRCWCGCRTCREPGPARRTHTNHLEFAQFYDVTGQPETLESLSAFLGEGRYISLGEHLWREKVFYELSTYKQN</sequence>
<accession>A0A2T7PB38</accession>
<dbReference type="InterPro" id="IPR003591">
    <property type="entry name" value="Leu-rich_rpt_typical-subtyp"/>
</dbReference>
<evidence type="ECO:0000256" key="5">
    <source>
        <dbReference type="ARBA" id="ARBA00022729"/>
    </source>
</evidence>
<dbReference type="SMART" id="SM00082">
    <property type="entry name" value="LRRCT"/>
    <property type="match status" value="2"/>
</dbReference>
<protein>
    <recommendedName>
        <fullName evidence="14">TIR domain-containing protein</fullName>
    </recommendedName>
</protein>
<evidence type="ECO:0000256" key="2">
    <source>
        <dbReference type="ARBA" id="ARBA00009634"/>
    </source>
</evidence>
<keyword evidence="7 12" id="KW-1133">Transmembrane helix</keyword>
<evidence type="ECO:0000256" key="9">
    <source>
        <dbReference type="ARBA" id="ARBA00023170"/>
    </source>
</evidence>
<dbReference type="Proteomes" id="UP000245119">
    <property type="component" value="Linkage Group LG5"/>
</dbReference>
<dbReference type="EMBL" id="PZQS01000005">
    <property type="protein sequence ID" value="PVD30626.1"/>
    <property type="molecule type" value="Genomic_DNA"/>
</dbReference>
<evidence type="ECO:0000256" key="11">
    <source>
        <dbReference type="SAM" id="MobiDB-lite"/>
    </source>
</evidence>
<dbReference type="InterPro" id="IPR000157">
    <property type="entry name" value="TIR_dom"/>
</dbReference>
<gene>
    <name evidence="15" type="ORF">C0Q70_09899</name>
</gene>
<evidence type="ECO:0000313" key="15">
    <source>
        <dbReference type="EMBL" id="PVD30626.1"/>
    </source>
</evidence>
<evidence type="ECO:0000256" key="4">
    <source>
        <dbReference type="ARBA" id="ARBA00022692"/>
    </source>
</evidence>
<dbReference type="Pfam" id="PF13855">
    <property type="entry name" value="LRR_8"/>
    <property type="match status" value="1"/>
</dbReference>
<dbReference type="InterPro" id="IPR032675">
    <property type="entry name" value="LRR_dom_sf"/>
</dbReference>
<evidence type="ECO:0000259" key="14">
    <source>
        <dbReference type="PROSITE" id="PS50104"/>
    </source>
</evidence>
<dbReference type="PANTHER" id="PTHR24365:SF541">
    <property type="entry name" value="PROTEIN TOLL-RELATED"/>
    <property type="match status" value="1"/>
</dbReference>
<comment type="similarity">
    <text evidence="2">Belongs to the Toll-like receptor family.</text>
</comment>
<dbReference type="SUPFAM" id="SSF52200">
    <property type="entry name" value="Toll/Interleukin receptor TIR domain"/>
    <property type="match status" value="1"/>
</dbReference>
<dbReference type="SUPFAM" id="SSF52058">
    <property type="entry name" value="L domain-like"/>
    <property type="match status" value="1"/>
</dbReference>
<evidence type="ECO:0000256" key="8">
    <source>
        <dbReference type="ARBA" id="ARBA00023136"/>
    </source>
</evidence>
<keyword evidence="3" id="KW-0433">Leucine-rich repeat</keyword>
<reference evidence="15 16" key="1">
    <citation type="submission" date="2018-04" db="EMBL/GenBank/DDBJ databases">
        <title>The genome of golden apple snail Pomacea canaliculata provides insight into stress tolerance and invasive adaptation.</title>
        <authorList>
            <person name="Liu C."/>
            <person name="Liu B."/>
            <person name="Ren Y."/>
            <person name="Zhang Y."/>
            <person name="Wang H."/>
            <person name="Li S."/>
            <person name="Jiang F."/>
            <person name="Yin L."/>
            <person name="Zhang G."/>
            <person name="Qian W."/>
            <person name="Fan W."/>
        </authorList>
    </citation>
    <scope>NUCLEOTIDE SEQUENCE [LARGE SCALE GENOMIC DNA]</scope>
    <source>
        <strain evidence="15">SZHN2017</strain>
        <tissue evidence="15">Muscle</tissue>
    </source>
</reference>
<evidence type="ECO:0000256" key="12">
    <source>
        <dbReference type="SAM" id="Phobius"/>
    </source>
</evidence>
<keyword evidence="4 12" id="KW-0812">Transmembrane</keyword>
<dbReference type="PANTHER" id="PTHR24365">
    <property type="entry name" value="TOLL-LIKE RECEPTOR"/>
    <property type="match status" value="1"/>
</dbReference>
<evidence type="ECO:0000256" key="7">
    <source>
        <dbReference type="ARBA" id="ARBA00022989"/>
    </source>
</evidence>
<dbReference type="Gene3D" id="3.40.50.10140">
    <property type="entry name" value="Toll/interleukin-1 receptor homology (TIR) domain"/>
    <property type="match status" value="1"/>
</dbReference>
<dbReference type="GO" id="GO:0007165">
    <property type="term" value="P:signal transduction"/>
    <property type="evidence" value="ECO:0007669"/>
    <property type="project" value="InterPro"/>
</dbReference>
<dbReference type="Pfam" id="PF13676">
    <property type="entry name" value="TIR_2"/>
    <property type="match status" value="1"/>
</dbReference>
<evidence type="ECO:0000256" key="6">
    <source>
        <dbReference type="ARBA" id="ARBA00022737"/>
    </source>
</evidence>
<keyword evidence="5 13" id="KW-0732">Signal</keyword>
<feature type="region of interest" description="Disordered" evidence="11">
    <location>
        <begin position="772"/>
        <end position="797"/>
    </location>
</feature>